<name>A0A2K8SR25_9NOSO</name>
<dbReference type="EMBL" id="CP024785">
    <property type="protein sequence ID" value="AUB37919.1"/>
    <property type="molecule type" value="Genomic_DNA"/>
</dbReference>
<proteinExistence type="predicted"/>
<reference evidence="1 2" key="1">
    <citation type="submission" date="2017-11" db="EMBL/GenBank/DDBJ databases">
        <title>Complete genome of a free-living desiccation-tolerant cyanobacterium and its photosynthetic adaptation to extreme terrestrial habitat.</title>
        <authorList>
            <person name="Shang J."/>
        </authorList>
    </citation>
    <scope>NUCLEOTIDE SEQUENCE [LARGE SCALE GENOMIC DNA]</scope>
    <source>
        <strain evidence="1 2">CCNUN1</strain>
    </source>
</reference>
<evidence type="ECO:0000313" key="1">
    <source>
        <dbReference type="EMBL" id="AUB37919.1"/>
    </source>
</evidence>
<dbReference type="RefSeq" id="WP_157816525.1">
    <property type="nucleotide sequence ID" value="NZ_CAWNNC010000001.1"/>
</dbReference>
<dbReference type="Proteomes" id="UP000232003">
    <property type="component" value="Chromosome"/>
</dbReference>
<dbReference type="AlphaFoldDB" id="A0A2K8SR25"/>
<sequence length="57" mass="6709">MVNTVKRSIRILKMRPRMSDFLDHPTGFIFFHFQPFFAVGCTYGRWGQAIAVVRSHH</sequence>
<keyword evidence="2" id="KW-1185">Reference proteome</keyword>
<dbReference type="OrthoDB" id="9900712at2"/>
<accession>A0A2K8SR25</accession>
<gene>
    <name evidence="1" type="ORF">COO91_03870</name>
</gene>
<dbReference type="KEGG" id="nfl:COO91_03870"/>
<protein>
    <submittedName>
        <fullName evidence="1">Uncharacterized protein</fullName>
    </submittedName>
</protein>
<organism evidence="1 2">
    <name type="scientific">Nostoc flagelliforme CCNUN1</name>
    <dbReference type="NCBI Taxonomy" id="2038116"/>
    <lineage>
        <taxon>Bacteria</taxon>
        <taxon>Bacillati</taxon>
        <taxon>Cyanobacteriota</taxon>
        <taxon>Cyanophyceae</taxon>
        <taxon>Nostocales</taxon>
        <taxon>Nostocaceae</taxon>
        <taxon>Nostoc</taxon>
    </lineage>
</organism>
<evidence type="ECO:0000313" key="2">
    <source>
        <dbReference type="Proteomes" id="UP000232003"/>
    </source>
</evidence>